<reference evidence="3" key="1">
    <citation type="submission" date="2016-10" db="EMBL/GenBank/DDBJ databases">
        <authorList>
            <person name="Varghese N."/>
            <person name="Submissions S."/>
        </authorList>
    </citation>
    <scope>NUCLEOTIDE SEQUENCE [LARGE SCALE GENOMIC DNA]</scope>
    <source>
        <strain evidence="3">CGMCC 1.7061</strain>
    </source>
</reference>
<dbReference type="EMBL" id="FOUE01000004">
    <property type="protein sequence ID" value="SFM56356.1"/>
    <property type="molecule type" value="Genomic_DNA"/>
</dbReference>
<evidence type="ECO:0000256" key="1">
    <source>
        <dbReference type="ARBA" id="ARBA00005996"/>
    </source>
</evidence>
<sequence>MTVLVVIDQSPYGSWRGRESLDMALSLAAFDQPASLLFTGAGVNWLRKGQDPAGISQKAVERNVSAATIFGIEEILADRLSLEANALTLDELVEGAVAVEYSPELVANYLNVVCL</sequence>
<organism evidence="2 3">
    <name type="scientific">Marinobacter zhejiangensis</name>
    <dbReference type="NCBI Taxonomy" id="488535"/>
    <lineage>
        <taxon>Bacteria</taxon>
        <taxon>Pseudomonadati</taxon>
        <taxon>Pseudomonadota</taxon>
        <taxon>Gammaproteobacteria</taxon>
        <taxon>Pseudomonadales</taxon>
        <taxon>Marinobacteraceae</taxon>
        <taxon>Marinobacter</taxon>
    </lineage>
</organism>
<dbReference type="Pfam" id="PF02635">
    <property type="entry name" value="DsrE"/>
    <property type="match status" value="1"/>
</dbReference>
<name>A0A1I4RVU1_9GAMM</name>
<dbReference type="Proteomes" id="UP000198519">
    <property type="component" value="Unassembled WGS sequence"/>
</dbReference>
<accession>A0A1I4RVU1</accession>
<dbReference type="PANTHER" id="PTHR38780:SF1">
    <property type="entry name" value="PROTEIN TUSC"/>
    <property type="match status" value="1"/>
</dbReference>
<dbReference type="PANTHER" id="PTHR38780">
    <property type="entry name" value="PROTEIN TUSC"/>
    <property type="match status" value="1"/>
</dbReference>
<gene>
    <name evidence="2" type="ORF">SAMN04487963_2979</name>
</gene>
<keyword evidence="3" id="KW-1185">Reference proteome</keyword>
<dbReference type="Gene3D" id="3.40.1260.10">
    <property type="entry name" value="DsrEFH-like"/>
    <property type="match status" value="1"/>
</dbReference>
<comment type="similarity">
    <text evidence="1">Belongs to the DsrF/TusC family.</text>
</comment>
<dbReference type="AlphaFoldDB" id="A0A1I4RVU1"/>
<dbReference type="STRING" id="488535.SAMN04487963_2979"/>
<dbReference type="SUPFAM" id="SSF75169">
    <property type="entry name" value="DsrEFH-like"/>
    <property type="match status" value="1"/>
</dbReference>
<dbReference type="OrthoDB" id="9789418at2"/>
<dbReference type="InterPro" id="IPR017462">
    <property type="entry name" value="Sulphur_relay_TusC/DsrF"/>
</dbReference>
<evidence type="ECO:0000313" key="3">
    <source>
        <dbReference type="Proteomes" id="UP000198519"/>
    </source>
</evidence>
<dbReference type="InterPro" id="IPR027396">
    <property type="entry name" value="DsrEFH-like"/>
</dbReference>
<evidence type="ECO:0000313" key="2">
    <source>
        <dbReference type="EMBL" id="SFM56356.1"/>
    </source>
</evidence>
<dbReference type="RefSeq" id="WP_092024007.1">
    <property type="nucleotide sequence ID" value="NZ_FOUE01000004.1"/>
</dbReference>
<dbReference type="InterPro" id="IPR003787">
    <property type="entry name" value="Sulphur_relay_DsrE/F-like"/>
</dbReference>
<proteinExistence type="inferred from homology"/>
<protein>
    <submittedName>
        <fullName evidence="2">tRNA 2-thiouridine synthesizing protein C</fullName>
    </submittedName>
</protein>